<feature type="signal peptide" evidence="1">
    <location>
        <begin position="1"/>
        <end position="18"/>
    </location>
</feature>
<proteinExistence type="predicted"/>
<name>A0ABV6HLA3_9SPHI</name>
<reference evidence="2 3" key="1">
    <citation type="submission" date="2024-09" db="EMBL/GenBank/DDBJ databases">
        <authorList>
            <person name="Sun Q."/>
            <person name="Mori K."/>
        </authorList>
    </citation>
    <scope>NUCLEOTIDE SEQUENCE [LARGE SCALE GENOMIC DNA]</scope>
    <source>
        <strain evidence="2 3">CCM 7765</strain>
    </source>
</reference>
<comment type="caution">
    <text evidence="2">The sequence shown here is derived from an EMBL/GenBank/DDBJ whole genome shotgun (WGS) entry which is preliminary data.</text>
</comment>
<dbReference type="RefSeq" id="WP_130856002.1">
    <property type="nucleotide sequence ID" value="NZ_JBHLWO010000002.1"/>
</dbReference>
<keyword evidence="1" id="KW-0732">Signal</keyword>
<feature type="chain" id="PRO_5047263088" description="Lipoprotein" evidence="1">
    <location>
        <begin position="19"/>
        <end position="173"/>
    </location>
</feature>
<dbReference type="EMBL" id="JBHLWO010000002">
    <property type="protein sequence ID" value="MFC0319364.1"/>
    <property type="molecule type" value="Genomic_DNA"/>
</dbReference>
<dbReference type="PROSITE" id="PS51257">
    <property type="entry name" value="PROKAR_LIPOPROTEIN"/>
    <property type="match status" value="1"/>
</dbReference>
<evidence type="ECO:0008006" key="4">
    <source>
        <dbReference type="Google" id="ProtNLM"/>
    </source>
</evidence>
<gene>
    <name evidence="2" type="ORF">ACFFI0_13680</name>
</gene>
<keyword evidence="3" id="KW-1185">Reference proteome</keyword>
<accession>A0ABV6HLA3</accession>
<protein>
    <recommendedName>
        <fullName evidence="4">Lipoprotein</fullName>
    </recommendedName>
</protein>
<sequence>MKTFKILFLFSAALIVCACNKISLTKEEAYKLIEQHRKYPQIQSYQIYTKDAEDGRRVLDAGLEKDGLVQVERNHKTGENQKAIIRFTDKASELLLPPDKGQLSSVQKVKIAEEVLDSVVSVQVSEQQKTALVTFTTKYINVNPFSKLDKKDYSQIKKHEAKLSLTKDGWTVQ</sequence>
<evidence type="ECO:0000313" key="2">
    <source>
        <dbReference type="EMBL" id="MFC0319364.1"/>
    </source>
</evidence>
<evidence type="ECO:0000313" key="3">
    <source>
        <dbReference type="Proteomes" id="UP001589774"/>
    </source>
</evidence>
<dbReference type="Proteomes" id="UP001589774">
    <property type="component" value="Unassembled WGS sequence"/>
</dbReference>
<organism evidence="2 3">
    <name type="scientific">Olivibacter oleidegradans</name>
    <dbReference type="NCBI Taxonomy" id="760123"/>
    <lineage>
        <taxon>Bacteria</taxon>
        <taxon>Pseudomonadati</taxon>
        <taxon>Bacteroidota</taxon>
        <taxon>Sphingobacteriia</taxon>
        <taxon>Sphingobacteriales</taxon>
        <taxon>Sphingobacteriaceae</taxon>
        <taxon>Olivibacter</taxon>
    </lineage>
</organism>
<evidence type="ECO:0000256" key="1">
    <source>
        <dbReference type="SAM" id="SignalP"/>
    </source>
</evidence>